<dbReference type="GO" id="GO:0005198">
    <property type="term" value="F:structural molecule activity"/>
    <property type="evidence" value="ECO:0007669"/>
    <property type="project" value="InterPro"/>
</dbReference>
<name>A0AAD3CNB4_9STRA</name>
<feature type="region of interest" description="Disordered" evidence="7">
    <location>
        <begin position="113"/>
        <end position="157"/>
    </location>
</feature>
<evidence type="ECO:0000256" key="5">
    <source>
        <dbReference type="ARBA" id="ARBA00023329"/>
    </source>
</evidence>
<gene>
    <name evidence="8" type="ORF">CTEN210_05355</name>
</gene>
<keyword evidence="9" id="KW-1185">Reference proteome</keyword>
<protein>
    <recommendedName>
        <fullName evidence="6">Clathrin light chain</fullName>
    </recommendedName>
</protein>
<evidence type="ECO:0000256" key="6">
    <source>
        <dbReference type="RuleBase" id="RU363137"/>
    </source>
</evidence>
<keyword evidence="5 6" id="KW-0968">Cytoplasmic vesicle</keyword>
<organism evidence="8 9">
    <name type="scientific">Chaetoceros tenuissimus</name>
    <dbReference type="NCBI Taxonomy" id="426638"/>
    <lineage>
        <taxon>Eukaryota</taxon>
        <taxon>Sar</taxon>
        <taxon>Stramenopiles</taxon>
        <taxon>Ochrophyta</taxon>
        <taxon>Bacillariophyta</taxon>
        <taxon>Coscinodiscophyceae</taxon>
        <taxon>Chaetocerotophycidae</taxon>
        <taxon>Chaetocerotales</taxon>
        <taxon>Chaetocerotaceae</taxon>
        <taxon>Chaetoceros</taxon>
    </lineage>
</organism>
<dbReference type="AlphaFoldDB" id="A0AAD3CNB4"/>
<proteinExistence type="inferred from homology"/>
<dbReference type="Pfam" id="PF01086">
    <property type="entry name" value="Clathrin_lg_ch"/>
    <property type="match status" value="1"/>
</dbReference>
<evidence type="ECO:0000313" key="8">
    <source>
        <dbReference type="EMBL" id="GFH48879.1"/>
    </source>
</evidence>
<sequence>MDDQTGAFFQPMDDAAEEPIILGAPAPEGDYIGEIDAAPPAVLVPEEPAFFDEEPMPADNMPAVMTMEPPAEYMAPGVEEVEEEEVPAAVEEDTMSPMTVWNNEWQVTLKERKDEENAQKGASVEKAEQDLADIQAQREKKRESRISKNRSDEQEKLEAIEADLENDNSWQRVVKMVELNQDASEESMDCTRMKDVLILLKNDADRAAILA</sequence>
<feature type="compositionally biased region" description="Basic and acidic residues" evidence="7">
    <location>
        <begin position="113"/>
        <end position="129"/>
    </location>
</feature>
<comment type="caution">
    <text evidence="8">The sequence shown here is derived from an EMBL/GenBank/DDBJ whole genome shotgun (WGS) entry which is preliminary data.</text>
</comment>
<comment type="function">
    <text evidence="6">Clathrin is the major protein of the polyhedral coat of coated pits and vesicles.</text>
</comment>
<evidence type="ECO:0000256" key="1">
    <source>
        <dbReference type="ARBA" id="ARBA00004180"/>
    </source>
</evidence>
<evidence type="ECO:0000256" key="4">
    <source>
        <dbReference type="ARBA" id="ARBA00023176"/>
    </source>
</evidence>
<keyword evidence="4 6" id="KW-0168">Coated pit</keyword>
<dbReference type="GO" id="GO:0016192">
    <property type="term" value="P:vesicle-mediated transport"/>
    <property type="evidence" value="ECO:0007669"/>
    <property type="project" value="InterPro"/>
</dbReference>
<dbReference type="GO" id="GO:0030130">
    <property type="term" value="C:clathrin coat of trans-Golgi network vesicle"/>
    <property type="evidence" value="ECO:0007669"/>
    <property type="project" value="InterPro"/>
</dbReference>
<dbReference type="GO" id="GO:0006886">
    <property type="term" value="P:intracellular protein transport"/>
    <property type="evidence" value="ECO:0007669"/>
    <property type="project" value="InterPro"/>
</dbReference>
<evidence type="ECO:0000313" key="9">
    <source>
        <dbReference type="Proteomes" id="UP001054902"/>
    </source>
</evidence>
<reference evidence="8 9" key="1">
    <citation type="journal article" date="2021" name="Sci. Rep.">
        <title>The genome of the diatom Chaetoceros tenuissimus carries an ancient integrated fragment of an extant virus.</title>
        <authorList>
            <person name="Hongo Y."/>
            <person name="Kimura K."/>
            <person name="Takaki Y."/>
            <person name="Yoshida Y."/>
            <person name="Baba S."/>
            <person name="Kobayashi G."/>
            <person name="Nagasaki K."/>
            <person name="Hano T."/>
            <person name="Tomaru Y."/>
        </authorList>
    </citation>
    <scope>NUCLEOTIDE SEQUENCE [LARGE SCALE GENOMIC DNA]</scope>
    <source>
        <strain evidence="8 9">NIES-3715</strain>
    </source>
</reference>
<evidence type="ECO:0000256" key="7">
    <source>
        <dbReference type="SAM" id="MobiDB-lite"/>
    </source>
</evidence>
<accession>A0AAD3CNB4</accession>
<dbReference type="InterPro" id="IPR000996">
    <property type="entry name" value="Clathrin_L-chain"/>
</dbReference>
<dbReference type="Proteomes" id="UP001054902">
    <property type="component" value="Unassembled WGS sequence"/>
</dbReference>
<evidence type="ECO:0000256" key="3">
    <source>
        <dbReference type="ARBA" id="ARBA00023136"/>
    </source>
</evidence>
<comment type="similarity">
    <text evidence="2 6">Belongs to the clathrin light chain family.</text>
</comment>
<dbReference type="GO" id="GO:0030132">
    <property type="term" value="C:clathrin coat of coated pit"/>
    <property type="evidence" value="ECO:0007669"/>
    <property type="project" value="InterPro"/>
</dbReference>
<comment type="subcellular location">
    <subcellularLocation>
        <location evidence="1 6">Cytoplasmic vesicle membrane</location>
        <topology evidence="1 6">Peripheral membrane protein</topology>
        <orientation evidence="1 6">Cytoplasmic side</orientation>
    </subcellularLocation>
    <subcellularLocation>
        <location evidence="6">Membrane</location>
        <location evidence="6">Coated pit</location>
        <topology evidence="6">Peripheral membrane protein</topology>
        <orientation evidence="6">Cytoplasmic side</orientation>
    </subcellularLocation>
    <text evidence="6">Cytoplasmic face of coated pits and vesicles.</text>
</comment>
<evidence type="ECO:0000256" key="2">
    <source>
        <dbReference type="ARBA" id="ARBA00005263"/>
    </source>
</evidence>
<dbReference type="EMBL" id="BLLK01000029">
    <property type="protein sequence ID" value="GFH48879.1"/>
    <property type="molecule type" value="Genomic_DNA"/>
</dbReference>
<feature type="compositionally biased region" description="Basic and acidic residues" evidence="7">
    <location>
        <begin position="136"/>
        <end position="157"/>
    </location>
</feature>
<keyword evidence="3 6" id="KW-0472">Membrane</keyword>